<dbReference type="InterPro" id="IPR036640">
    <property type="entry name" value="ABC1_TM_sf"/>
</dbReference>
<dbReference type="InterPro" id="IPR003439">
    <property type="entry name" value="ABC_transporter-like_ATP-bd"/>
</dbReference>
<evidence type="ECO:0000256" key="3">
    <source>
        <dbReference type="ARBA" id="ARBA00022741"/>
    </source>
</evidence>
<evidence type="ECO:0000259" key="9">
    <source>
        <dbReference type="PROSITE" id="PS50929"/>
    </source>
</evidence>
<keyword evidence="11" id="KW-1185">Reference proteome</keyword>
<sequence length="515" mass="57385">MLVVPIYSLQVFDRVLSSFSLDTLYLLTAIACWLVIVFGVLDWAKQRLVYATANEWREQANALYAEVGFATSENGKLISDIKQAENGLQSHLSTVADIPWTSLFLFVLLIIHPTFFNIALASIVVLMVLAFINYKFSQRASLQPLSGNVHTTIVQNNRYLTASGLIAPMVELWQKYIDKTATNQLSYKTQTLNVSSFSKTYRLIIQIMITCVGVYYVLNQQLSVGGMIAASLIIGRALGPFEQAVMQLQHWVTCYKAWKRVTNLKSDLAPTEYTQPPLPTGSVIAQKIIYKYQNANKVFIKTLSAEFNSSHVVIGANGAGKTTLLKLLSGEYAPFSGEIRIDGSQLSSWNYANKQKIIGIYRSDLPLTQATIISNMSTDAENISYAIELSQILGLHEKVMQHEQGYDTELVDIQSQLSSSEIQLIILIRALCNKPHVLIADNIDDHLDTRSELALAKLLVQRTQQGKITIYSAKKMNLISKAQNALYLEDGNVKFNGKTADFFASRNKIKEASNG</sequence>
<evidence type="ECO:0000256" key="4">
    <source>
        <dbReference type="ARBA" id="ARBA00022840"/>
    </source>
</evidence>
<keyword evidence="4 10" id="KW-0067">ATP-binding</keyword>
<dbReference type="PANTHER" id="PTHR43394">
    <property type="entry name" value="ATP-DEPENDENT PERMEASE MDL1, MITOCHONDRIAL"/>
    <property type="match status" value="1"/>
</dbReference>
<dbReference type="InterPro" id="IPR039421">
    <property type="entry name" value="Type_1_exporter"/>
</dbReference>
<evidence type="ECO:0000256" key="5">
    <source>
        <dbReference type="ARBA" id="ARBA00022989"/>
    </source>
</evidence>
<dbReference type="InterPro" id="IPR027417">
    <property type="entry name" value="P-loop_NTPase"/>
</dbReference>
<feature type="domain" description="ABC transmembrane type-1" evidence="9">
    <location>
        <begin position="1"/>
        <end position="253"/>
    </location>
</feature>
<keyword evidence="5 7" id="KW-1133">Transmembrane helix</keyword>
<evidence type="ECO:0000256" key="1">
    <source>
        <dbReference type="ARBA" id="ARBA00004651"/>
    </source>
</evidence>
<dbReference type="GO" id="GO:0005524">
    <property type="term" value="F:ATP binding"/>
    <property type="evidence" value="ECO:0007669"/>
    <property type="project" value="UniProtKB-KW"/>
</dbReference>
<comment type="subcellular location">
    <subcellularLocation>
        <location evidence="1">Cell membrane</location>
        <topology evidence="1">Multi-pass membrane protein</topology>
    </subcellularLocation>
</comment>
<dbReference type="InterPro" id="IPR003593">
    <property type="entry name" value="AAA+_ATPase"/>
</dbReference>
<evidence type="ECO:0000256" key="2">
    <source>
        <dbReference type="ARBA" id="ARBA00022692"/>
    </source>
</evidence>
<dbReference type="InterPro" id="IPR011527">
    <property type="entry name" value="ABC1_TM_dom"/>
</dbReference>
<dbReference type="Gene3D" id="3.40.50.300">
    <property type="entry name" value="P-loop containing nucleotide triphosphate hydrolases"/>
    <property type="match status" value="1"/>
</dbReference>
<evidence type="ECO:0000313" key="11">
    <source>
        <dbReference type="Proteomes" id="UP001388366"/>
    </source>
</evidence>
<dbReference type="PANTHER" id="PTHR43394:SF1">
    <property type="entry name" value="ATP-BINDING CASSETTE SUB-FAMILY B MEMBER 10, MITOCHONDRIAL"/>
    <property type="match status" value="1"/>
</dbReference>
<evidence type="ECO:0000256" key="6">
    <source>
        <dbReference type="ARBA" id="ARBA00023136"/>
    </source>
</evidence>
<feature type="transmembrane region" description="Helical" evidence="7">
    <location>
        <begin position="103"/>
        <end position="132"/>
    </location>
</feature>
<dbReference type="Proteomes" id="UP001388366">
    <property type="component" value="Unassembled WGS sequence"/>
</dbReference>
<proteinExistence type="predicted"/>
<keyword evidence="2 7" id="KW-0812">Transmembrane</keyword>
<dbReference type="Gene3D" id="1.20.1560.10">
    <property type="entry name" value="ABC transporter type 1, transmembrane domain"/>
    <property type="match status" value="1"/>
</dbReference>
<organism evidence="10 11">
    <name type="scientific">Pseudoalteromonas neustonica</name>
    <dbReference type="NCBI Taxonomy" id="1840331"/>
    <lineage>
        <taxon>Bacteria</taxon>
        <taxon>Pseudomonadati</taxon>
        <taxon>Pseudomonadota</taxon>
        <taxon>Gammaproteobacteria</taxon>
        <taxon>Alteromonadales</taxon>
        <taxon>Pseudoalteromonadaceae</taxon>
        <taxon>Pseudoalteromonas</taxon>
    </lineage>
</organism>
<protein>
    <submittedName>
        <fullName evidence="10">ATP-binding cassette domain-containing protein</fullName>
    </submittedName>
</protein>
<keyword evidence="3" id="KW-0547">Nucleotide-binding</keyword>
<gene>
    <name evidence="10" type="ORF">WNY63_07060</name>
</gene>
<dbReference type="PROSITE" id="PS50893">
    <property type="entry name" value="ABC_TRANSPORTER_2"/>
    <property type="match status" value="1"/>
</dbReference>
<evidence type="ECO:0000259" key="8">
    <source>
        <dbReference type="PROSITE" id="PS50893"/>
    </source>
</evidence>
<evidence type="ECO:0000256" key="7">
    <source>
        <dbReference type="SAM" id="Phobius"/>
    </source>
</evidence>
<keyword evidence="6 7" id="KW-0472">Membrane</keyword>
<evidence type="ECO:0000313" key="10">
    <source>
        <dbReference type="EMBL" id="MEM5550483.1"/>
    </source>
</evidence>
<dbReference type="RefSeq" id="WP_342883625.1">
    <property type="nucleotide sequence ID" value="NZ_JBBMQU010000009.1"/>
</dbReference>
<feature type="transmembrane region" description="Helical" evidence="7">
    <location>
        <begin position="24"/>
        <end position="44"/>
    </location>
</feature>
<dbReference type="SUPFAM" id="SSF52540">
    <property type="entry name" value="P-loop containing nucleoside triphosphate hydrolases"/>
    <property type="match status" value="1"/>
</dbReference>
<dbReference type="Pfam" id="PF00005">
    <property type="entry name" value="ABC_tran"/>
    <property type="match status" value="1"/>
</dbReference>
<name>A0ABU9U1P9_9GAMM</name>
<comment type="caution">
    <text evidence="10">The sequence shown here is derived from an EMBL/GenBank/DDBJ whole genome shotgun (WGS) entry which is preliminary data.</text>
</comment>
<feature type="domain" description="ABC transporter" evidence="8">
    <location>
        <begin position="283"/>
        <end position="515"/>
    </location>
</feature>
<dbReference type="PROSITE" id="PS50929">
    <property type="entry name" value="ABC_TM1F"/>
    <property type="match status" value="1"/>
</dbReference>
<reference evidence="10 11" key="1">
    <citation type="submission" date="2024-03" db="EMBL/GenBank/DDBJ databases">
        <title>Community enrichment and isolation of bacterial strains for fucoidan degradation.</title>
        <authorList>
            <person name="Sichert A."/>
        </authorList>
    </citation>
    <scope>NUCLEOTIDE SEQUENCE [LARGE SCALE GENOMIC DNA]</scope>
    <source>
        <strain evidence="10 11">AS81</strain>
    </source>
</reference>
<dbReference type="EMBL" id="JBBMQU010000009">
    <property type="protein sequence ID" value="MEM5550483.1"/>
    <property type="molecule type" value="Genomic_DNA"/>
</dbReference>
<dbReference type="SMART" id="SM00382">
    <property type="entry name" value="AAA"/>
    <property type="match status" value="1"/>
</dbReference>
<dbReference type="SUPFAM" id="SSF90123">
    <property type="entry name" value="ABC transporter transmembrane region"/>
    <property type="match status" value="1"/>
</dbReference>
<accession>A0ABU9U1P9</accession>